<evidence type="ECO:0000313" key="1">
    <source>
        <dbReference type="EMBL" id="MCG2588046.1"/>
    </source>
</evidence>
<accession>A0ABS9KB33</accession>
<dbReference type="RefSeq" id="WP_237852890.1">
    <property type="nucleotide sequence ID" value="NZ_JAKLWS010000005.1"/>
</dbReference>
<reference evidence="1" key="1">
    <citation type="submission" date="2022-01" db="EMBL/GenBank/DDBJ databases">
        <authorList>
            <person name="Wang Y."/>
        </authorList>
    </citation>
    <scope>NUCLEOTIDE SEQUENCE</scope>
    <source>
        <strain evidence="1">WB101</strain>
    </source>
</reference>
<dbReference type="Gene3D" id="1.25.40.10">
    <property type="entry name" value="Tetratricopeptide repeat domain"/>
    <property type="match status" value="1"/>
</dbReference>
<name>A0ABS9KB33_9BACT</name>
<dbReference type="InterPro" id="IPR011990">
    <property type="entry name" value="TPR-like_helical_dom_sf"/>
</dbReference>
<dbReference type="Pfam" id="PF13432">
    <property type="entry name" value="TPR_16"/>
    <property type="match status" value="1"/>
</dbReference>
<reference evidence="1" key="2">
    <citation type="submission" date="2024-05" db="EMBL/GenBank/DDBJ databases">
        <title>Rhodohalobacter halophilus gen. nov., sp. nov., a moderately halophilic member of the family Balneolaceae.</title>
        <authorList>
            <person name="Xia J."/>
        </authorList>
    </citation>
    <scope>NUCLEOTIDE SEQUENCE</scope>
    <source>
        <strain evidence="1">WB101</strain>
    </source>
</reference>
<organism evidence="1 2">
    <name type="scientific">Rhodohalobacter sulfatireducens</name>
    <dbReference type="NCBI Taxonomy" id="2911366"/>
    <lineage>
        <taxon>Bacteria</taxon>
        <taxon>Pseudomonadati</taxon>
        <taxon>Balneolota</taxon>
        <taxon>Balneolia</taxon>
        <taxon>Balneolales</taxon>
        <taxon>Balneolaceae</taxon>
        <taxon>Rhodohalobacter</taxon>
    </lineage>
</organism>
<dbReference type="Proteomes" id="UP001165366">
    <property type="component" value="Unassembled WGS sequence"/>
</dbReference>
<proteinExistence type="predicted"/>
<keyword evidence="2" id="KW-1185">Reference proteome</keyword>
<dbReference type="EMBL" id="JAKLWS010000005">
    <property type="protein sequence ID" value="MCG2588046.1"/>
    <property type="molecule type" value="Genomic_DNA"/>
</dbReference>
<dbReference type="SUPFAM" id="SSF48452">
    <property type="entry name" value="TPR-like"/>
    <property type="match status" value="1"/>
</dbReference>
<gene>
    <name evidence="1" type="ORF">L6773_05685</name>
</gene>
<evidence type="ECO:0000313" key="2">
    <source>
        <dbReference type="Proteomes" id="UP001165366"/>
    </source>
</evidence>
<comment type="caution">
    <text evidence="1">The sequence shown here is derived from an EMBL/GenBank/DDBJ whole genome shotgun (WGS) entry which is preliminary data.</text>
</comment>
<sequence>MIIAFLFLLLYMPLINDSTESIKAEKSWYEDRLNSGIEAFYQTDWDRANRNFEQIKTRHPDDPTPYFFESMMPFLEYFFVDQSEQLASEFLKKSEIAVELSQQKLEETSTDTTMVLMLSGLYGYRGLVAAGQGEHRIALQSGLKGFNYTRQLLSIDSNRPDARIGKGMFYYMVGSVPSGMKWATNIFGLNAEIEDGFHELKIAAESDSYVSNDAKMMLMYLYQKEGRLEDALHYAEKLTKDLPDNVIFLYKKADILENLGNREAALNVYKAIINKNNPDLALITEKSRKKAAELEKTDINSR</sequence>
<protein>
    <submittedName>
        <fullName evidence="1">Tetratricopeptide repeat protein</fullName>
    </submittedName>
</protein>